<feature type="region of interest" description="Disordered" evidence="1">
    <location>
        <begin position="253"/>
        <end position="316"/>
    </location>
</feature>
<proteinExistence type="predicted"/>
<gene>
    <name evidence="3" type="ORF">GT747_03685</name>
    <name evidence="4" type="ORF">SAMN05444424_1424</name>
</gene>
<dbReference type="AlphaFoldDB" id="A0AAQ1MD59"/>
<feature type="domain" description="Transcobalamin-like C-terminal" evidence="2">
    <location>
        <begin position="359"/>
        <end position="436"/>
    </location>
</feature>
<evidence type="ECO:0000313" key="6">
    <source>
        <dbReference type="Proteomes" id="UP000474718"/>
    </source>
</evidence>
<dbReference type="InterPro" id="IPR027954">
    <property type="entry name" value="Transcobalamin-like_C"/>
</dbReference>
<accession>A0AAQ1MD59</accession>
<sequence length="446" mass="46069">MSTWKKKARLWAVVGIFALLAAAGIFKLTTIEPAERGGELGAQIEAAQALLDGAQEGNAAGEYSWNALGALRRALNSAQTLAQSDGATEEERAAAAQALAEEGARFAEGANQNCLTPQELQAAAESGAPLTRTLSVEGAGELTWSLPCDQLGEAAPVNLQVVAGGSEGDEIAQLLAAQGKEDPAFALTLAFCHNGALPVQADLSLKTEGETAYAALYRYTGGALEYAGPVQAEEGNLSFSLGEGGSWVLLPAAGEEAPDQPSGEGEQPEAPSVPSTTPAGGSSSAPAGPSDPSSAGSSAGSSQGAPSGGSSAPQTSTVTVSIVCTTLLDKLDQVDDNLRPYIPQNGIILPPTKVEIQEGESAFEVLKRVTRSHRIQMEFQSQSGYGSAYIEGIGHLYEKQVGSGSGWMYKVNGTFPNYGCSQYPLKDGDTLVWCYTCDFGKDVGGR</sequence>
<evidence type="ECO:0000259" key="2">
    <source>
        <dbReference type="Pfam" id="PF14478"/>
    </source>
</evidence>
<keyword evidence="6" id="KW-1185">Reference proteome</keyword>
<dbReference type="EMBL" id="WWVX01000002">
    <property type="protein sequence ID" value="MZL68877.1"/>
    <property type="molecule type" value="Genomic_DNA"/>
</dbReference>
<protein>
    <submittedName>
        <fullName evidence="3">DUF4430 domain-containing protein</fullName>
    </submittedName>
</protein>
<evidence type="ECO:0000256" key="1">
    <source>
        <dbReference type="SAM" id="MobiDB-lite"/>
    </source>
</evidence>
<evidence type="ECO:0000313" key="5">
    <source>
        <dbReference type="Proteomes" id="UP000184089"/>
    </source>
</evidence>
<reference evidence="4" key="2">
    <citation type="submission" date="2016-11" db="EMBL/GenBank/DDBJ databases">
        <authorList>
            <person name="Varghese N."/>
            <person name="Submissions S."/>
        </authorList>
    </citation>
    <scope>NUCLEOTIDE SEQUENCE</scope>
    <source>
        <strain evidence="4">DSM 4029</strain>
    </source>
</reference>
<reference evidence="5" key="1">
    <citation type="submission" date="2016-11" db="EMBL/GenBank/DDBJ databases">
        <authorList>
            <person name="Jaros S."/>
            <person name="Januszkiewicz K."/>
            <person name="Wedrychowicz H."/>
        </authorList>
    </citation>
    <scope>NUCLEOTIDE SEQUENCE [LARGE SCALE GENOMIC DNA]</scope>
    <source>
        <strain evidence="5">DSM 4029</strain>
    </source>
</reference>
<dbReference type="Pfam" id="PF14478">
    <property type="entry name" value="DUF4430"/>
    <property type="match status" value="1"/>
</dbReference>
<dbReference type="Proteomes" id="UP000474718">
    <property type="component" value="Unassembled WGS sequence"/>
</dbReference>
<organism evidence="4 5">
    <name type="scientific">Bittarella massiliensis</name>
    <name type="common">ex Durand et al. 2017</name>
    <dbReference type="NCBI Taxonomy" id="1720313"/>
    <lineage>
        <taxon>Bacteria</taxon>
        <taxon>Bacillati</taxon>
        <taxon>Bacillota</taxon>
        <taxon>Clostridia</taxon>
        <taxon>Eubacteriales</taxon>
        <taxon>Oscillospiraceae</taxon>
        <taxon>Bittarella (ex Durand et al. 2017)</taxon>
    </lineage>
</organism>
<reference evidence="3 6" key="3">
    <citation type="journal article" date="2019" name="Nat. Med.">
        <title>A library of human gut bacterial isolates paired with longitudinal multiomics data enables mechanistic microbiome research.</title>
        <authorList>
            <person name="Poyet M."/>
            <person name="Groussin M."/>
            <person name="Gibbons S.M."/>
            <person name="Avila-Pacheco J."/>
            <person name="Jiang X."/>
            <person name="Kearney S.M."/>
            <person name="Perrotta A.R."/>
            <person name="Berdy B."/>
            <person name="Zhao S."/>
            <person name="Lieberman T.D."/>
            <person name="Swanson P.K."/>
            <person name="Smith M."/>
            <person name="Roesemann S."/>
            <person name="Alexander J.E."/>
            <person name="Rich S.A."/>
            <person name="Livny J."/>
            <person name="Vlamakis H."/>
            <person name="Clish C."/>
            <person name="Bullock K."/>
            <person name="Deik A."/>
            <person name="Scott J."/>
            <person name="Pierce K.A."/>
            <person name="Xavier R.J."/>
            <person name="Alm E.J."/>
        </authorList>
    </citation>
    <scope>NUCLEOTIDE SEQUENCE [LARGE SCALE GENOMIC DNA]</scope>
    <source>
        <strain evidence="3 6">BIOML-A2</strain>
    </source>
</reference>
<dbReference type="Proteomes" id="UP000184089">
    <property type="component" value="Unassembled WGS sequence"/>
</dbReference>
<dbReference type="Gene3D" id="2.170.130.30">
    <property type="match status" value="1"/>
</dbReference>
<evidence type="ECO:0000313" key="3">
    <source>
        <dbReference type="EMBL" id="MZL68877.1"/>
    </source>
</evidence>
<name>A0AAQ1MD59_9FIRM</name>
<dbReference type="RefSeq" id="WP_073261083.1">
    <property type="nucleotide sequence ID" value="NZ_FQVY01000002.1"/>
</dbReference>
<comment type="caution">
    <text evidence="4">The sequence shown here is derived from an EMBL/GenBank/DDBJ whole genome shotgun (WGS) entry which is preliminary data.</text>
</comment>
<dbReference type="EMBL" id="FQVY01000002">
    <property type="protein sequence ID" value="SHG08915.1"/>
    <property type="molecule type" value="Genomic_DNA"/>
</dbReference>
<evidence type="ECO:0000313" key="4">
    <source>
        <dbReference type="EMBL" id="SHG08915.1"/>
    </source>
</evidence>
<feature type="compositionally biased region" description="Low complexity" evidence="1">
    <location>
        <begin position="272"/>
        <end position="316"/>
    </location>
</feature>
<dbReference type="Gene3D" id="1.20.1270.90">
    <property type="entry name" value="AF1782-like"/>
    <property type="match status" value="1"/>
</dbReference>